<comment type="catalytic activity">
    <reaction evidence="1">
        <text>Endohydrolysis of (1-&gt;4)-beta-D-glucosidic linkages in cellulose, lichenin and cereal beta-D-glucans.</text>
        <dbReference type="EC" id="3.2.1.4"/>
    </reaction>
</comment>
<dbReference type="InterPro" id="IPR008965">
    <property type="entry name" value="CBM2/CBM3_carb-bd_dom_sf"/>
</dbReference>
<dbReference type="SMART" id="SM00637">
    <property type="entry name" value="CBD_II"/>
    <property type="match status" value="1"/>
</dbReference>
<organism evidence="13 14">
    <name type="scientific">Globodera pallida</name>
    <name type="common">Potato cyst nematode worm</name>
    <name type="synonym">Heterodera pallida</name>
    <dbReference type="NCBI Taxonomy" id="36090"/>
    <lineage>
        <taxon>Eukaryota</taxon>
        <taxon>Metazoa</taxon>
        <taxon>Ecdysozoa</taxon>
        <taxon>Nematoda</taxon>
        <taxon>Chromadorea</taxon>
        <taxon>Rhabditida</taxon>
        <taxon>Tylenchina</taxon>
        <taxon>Tylenchomorpha</taxon>
        <taxon>Tylenchoidea</taxon>
        <taxon>Heteroderidae</taxon>
        <taxon>Heteroderinae</taxon>
        <taxon>Globodera</taxon>
    </lineage>
</organism>
<keyword evidence="6" id="KW-0136">Cellulose degradation</keyword>
<keyword evidence="4 11" id="KW-0732">Signal</keyword>
<dbReference type="InterPro" id="IPR001919">
    <property type="entry name" value="CBD2"/>
</dbReference>
<evidence type="ECO:0000256" key="7">
    <source>
        <dbReference type="ARBA" id="ARBA00023277"/>
    </source>
</evidence>
<dbReference type="WBParaSite" id="GPLIN_000779200">
    <property type="protein sequence ID" value="GPLIN_000779200"/>
    <property type="gene ID" value="GPLIN_000779200"/>
</dbReference>
<feature type="compositionally biased region" description="Basic residues" evidence="10">
    <location>
        <begin position="98"/>
        <end position="115"/>
    </location>
</feature>
<keyword evidence="7" id="KW-0119">Carbohydrate metabolism</keyword>
<evidence type="ECO:0000313" key="13">
    <source>
        <dbReference type="Proteomes" id="UP000050741"/>
    </source>
</evidence>
<proteinExistence type="inferred from homology"/>
<evidence type="ECO:0000256" key="9">
    <source>
        <dbReference type="ARBA" id="ARBA00023326"/>
    </source>
</evidence>
<dbReference type="InterPro" id="IPR017853">
    <property type="entry name" value="GH"/>
</dbReference>
<feature type="domain" description="CBM2" evidence="12">
    <location>
        <begin position="633"/>
        <end position="730"/>
    </location>
</feature>
<dbReference type="GO" id="GO:0008810">
    <property type="term" value="F:cellulase activity"/>
    <property type="evidence" value="ECO:0007669"/>
    <property type="project" value="UniProtKB-EC"/>
</dbReference>
<feature type="region of interest" description="Disordered" evidence="10">
    <location>
        <begin position="607"/>
        <end position="627"/>
    </location>
</feature>
<reference evidence="13" key="1">
    <citation type="submission" date="2014-05" db="EMBL/GenBank/DDBJ databases">
        <title>The genome and life-stage specific transcriptomes of Globodera pallida elucidate key aspects of plant parasitism by a cyst nematode.</title>
        <authorList>
            <person name="Cotton J.A."/>
            <person name="Lilley C.J."/>
            <person name="Jones L.M."/>
            <person name="Kikuchi T."/>
            <person name="Reid A.J."/>
            <person name="Thorpe P."/>
            <person name="Tsai I.J."/>
            <person name="Beasley H."/>
            <person name="Blok V."/>
            <person name="Cock P.J.A."/>
            <person name="Van den Akker S.E."/>
            <person name="Holroyd N."/>
            <person name="Hunt M."/>
            <person name="Mantelin S."/>
            <person name="Naghra H."/>
            <person name="Pain A."/>
            <person name="Palomares-Rius J.E."/>
            <person name="Zarowiecki M."/>
            <person name="Berriman M."/>
            <person name="Jones J.T."/>
            <person name="Urwin P.E."/>
        </authorList>
    </citation>
    <scope>NUCLEOTIDE SEQUENCE [LARGE SCALE GENOMIC DNA]</scope>
    <source>
        <strain evidence="13">Lindley</strain>
    </source>
</reference>
<evidence type="ECO:0000256" key="3">
    <source>
        <dbReference type="ARBA" id="ARBA00012601"/>
    </source>
</evidence>
<sequence length="730" mass="81119">MIKLLLTILCFILGGFEVGQITAHLGHNSQPAVHHQSPQIQPSSSSFLHQMATNIHTMNNTVLEEDGNKKKETQIQKPSQKILKNAENEKNQNEKSNKKGVGRRKKGSKNTVKHGKKLRSRIGTFLFYVCMVVSIILPQMPSDLMIRLNDQLVPIDQQYYSCQPLGDGGPTQKCELNLGNMNVELKQQNVEFWANLTDGSSKYRKLGEQSISNCTSEYPYIHCNTQIVIKPDQLGQLQQLSMEDTFDAMEPFNERRRLQSYDDIEENQLQPVQLLKGQLASGQLLKGQLASGYLPPGRAPPYGRLAVSGKHLISKSTGNVVKLHGIVLYWSQWEPRFWVPETIKRIKCGCNANVVRASMGTQKSFGGYVANPDREYDKMKTIIEAALGQGIYVIVDWHTGDDLATDEISYAKEFFTKIAKTYGNHANIIYEIWNEPTHQVTWEAVIKPYAETMVDLIRQYDQHNVIIVPAPNWDQDVDLVARNPLTGYSNIAYGLHFYAGTHGEALQEKMKIAYDLGLPMFATEYGIGSTNTDTPVDLEKLEQWYAFLDERSLSYTAWQLDDIGEESSMLTAGVSIDNICNPDFLTTYGKYIYDKLHTQNNGVESCSSITKGNGSSSSSSSPSSSSLSATSFVSVTANIGKKWTGGHNVDLTFTNSGSEPVCSVMFNITFASAAGQAMDSKWNMDRVSGNKYTLATSVKIPAGQTYRSSGFAISDKNGDPSVKVVDAKTC</sequence>
<evidence type="ECO:0000256" key="2">
    <source>
        <dbReference type="ARBA" id="ARBA00005641"/>
    </source>
</evidence>
<name>A0A183C4J8_GLOPA</name>
<feature type="compositionally biased region" description="Basic and acidic residues" evidence="10">
    <location>
        <begin position="84"/>
        <end position="97"/>
    </location>
</feature>
<keyword evidence="5" id="KW-0378">Hydrolase</keyword>
<dbReference type="InterPro" id="IPR018087">
    <property type="entry name" value="Glyco_hydro_5_CS"/>
</dbReference>
<evidence type="ECO:0000256" key="8">
    <source>
        <dbReference type="ARBA" id="ARBA00023295"/>
    </source>
</evidence>
<evidence type="ECO:0000256" key="4">
    <source>
        <dbReference type="ARBA" id="ARBA00022729"/>
    </source>
</evidence>
<dbReference type="EC" id="3.2.1.4" evidence="3"/>
<dbReference type="PANTHER" id="PTHR34142:SF1">
    <property type="entry name" value="GLYCOSIDE HYDROLASE FAMILY 5 DOMAIN-CONTAINING PROTEIN"/>
    <property type="match status" value="1"/>
</dbReference>
<keyword evidence="9" id="KW-0624">Polysaccharide degradation</keyword>
<reference evidence="14" key="2">
    <citation type="submission" date="2016-06" db="UniProtKB">
        <authorList>
            <consortium name="WormBaseParasite"/>
        </authorList>
    </citation>
    <scope>IDENTIFICATION</scope>
</reference>
<evidence type="ECO:0000256" key="6">
    <source>
        <dbReference type="ARBA" id="ARBA00023001"/>
    </source>
</evidence>
<keyword evidence="8" id="KW-0326">Glycosidase</keyword>
<dbReference type="GO" id="GO:0030245">
    <property type="term" value="P:cellulose catabolic process"/>
    <property type="evidence" value="ECO:0007669"/>
    <property type="project" value="UniProtKB-KW"/>
</dbReference>
<evidence type="ECO:0000256" key="10">
    <source>
        <dbReference type="SAM" id="MobiDB-lite"/>
    </source>
</evidence>
<dbReference type="Pfam" id="PF00553">
    <property type="entry name" value="CBM_2"/>
    <property type="match status" value="1"/>
</dbReference>
<feature type="region of interest" description="Disordered" evidence="10">
    <location>
        <begin position="62"/>
        <end position="115"/>
    </location>
</feature>
<dbReference type="AlphaFoldDB" id="A0A183C4J8"/>
<keyword evidence="13" id="KW-1185">Reference proteome</keyword>
<evidence type="ECO:0000256" key="1">
    <source>
        <dbReference type="ARBA" id="ARBA00000966"/>
    </source>
</evidence>
<dbReference type="GO" id="GO:0030247">
    <property type="term" value="F:polysaccharide binding"/>
    <property type="evidence" value="ECO:0007669"/>
    <property type="project" value="InterPro"/>
</dbReference>
<dbReference type="Proteomes" id="UP000050741">
    <property type="component" value="Unassembled WGS sequence"/>
</dbReference>
<dbReference type="PROSITE" id="PS00659">
    <property type="entry name" value="GLYCOSYL_HYDROL_F5"/>
    <property type="match status" value="1"/>
</dbReference>
<dbReference type="Pfam" id="PF00150">
    <property type="entry name" value="Cellulase"/>
    <property type="match status" value="1"/>
</dbReference>
<comment type="similarity">
    <text evidence="2">Belongs to the glycosyl hydrolase 5 (cellulase A) family.</text>
</comment>
<dbReference type="PANTHER" id="PTHR34142">
    <property type="entry name" value="ENDO-BETA-1,4-GLUCANASE A"/>
    <property type="match status" value="1"/>
</dbReference>
<dbReference type="SUPFAM" id="SSF51445">
    <property type="entry name" value="(Trans)glycosidases"/>
    <property type="match status" value="1"/>
</dbReference>
<feature type="signal peptide" evidence="11">
    <location>
        <begin position="1"/>
        <end position="23"/>
    </location>
</feature>
<evidence type="ECO:0000259" key="12">
    <source>
        <dbReference type="SMART" id="SM00637"/>
    </source>
</evidence>
<accession>A0A183C4J8</accession>
<dbReference type="InterPro" id="IPR001547">
    <property type="entry name" value="Glyco_hydro_5"/>
</dbReference>
<dbReference type="SUPFAM" id="SSF49384">
    <property type="entry name" value="Carbohydrate-binding domain"/>
    <property type="match status" value="1"/>
</dbReference>
<dbReference type="Gene3D" id="3.20.20.80">
    <property type="entry name" value="Glycosidases"/>
    <property type="match status" value="1"/>
</dbReference>
<feature type="chain" id="PRO_5008147059" description="cellulase" evidence="11">
    <location>
        <begin position="24"/>
        <end position="730"/>
    </location>
</feature>
<dbReference type="InterPro" id="IPR012291">
    <property type="entry name" value="CBM2_carb-bd_dom_sf"/>
</dbReference>
<protein>
    <recommendedName>
        <fullName evidence="3">cellulase</fullName>
        <ecNumber evidence="3">3.2.1.4</ecNumber>
    </recommendedName>
</protein>
<evidence type="ECO:0000313" key="14">
    <source>
        <dbReference type="WBParaSite" id="GPLIN_000779200"/>
    </source>
</evidence>
<evidence type="ECO:0000256" key="11">
    <source>
        <dbReference type="SAM" id="SignalP"/>
    </source>
</evidence>
<dbReference type="Gene3D" id="2.60.40.290">
    <property type="match status" value="1"/>
</dbReference>
<evidence type="ECO:0000256" key="5">
    <source>
        <dbReference type="ARBA" id="ARBA00022801"/>
    </source>
</evidence>